<dbReference type="BioCyc" id="RCHA213810:RUM_RS08505-MONOMER"/>
<dbReference type="EMBL" id="FP929052">
    <property type="protein sequence ID" value="CBL17816.1"/>
    <property type="molecule type" value="Genomic_DNA"/>
</dbReference>
<dbReference type="STRING" id="213810.RUM_17500"/>
<accession>D4LDX1</accession>
<dbReference type="Pfam" id="PF05133">
    <property type="entry name" value="SPP1_portal"/>
    <property type="match status" value="1"/>
</dbReference>
<dbReference type="RefSeq" id="WP_015558722.1">
    <property type="nucleotide sequence ID" value="NC_021039.1"/>
</dbReference>
<evidence type="ECO:0000313" key="2">
    <source>
        <dbReference type="Proteomes" id="UP000007054"/>
    </source>
</evidence>
<organism evidence="1 2">
    <name type="scientific">Ruminococcus champanellensis (strain DSM 18848 / JCM 17042 / KCTC 15320 / 18P13)</name>
    <dbReference type="NCBI Taxonomy" id="213810"/>
    <lineage>
        <taxon>Bacteria</taxon>
        <taxon>Bacillati</taxon>
        <taxon>Bacillota</taxon>
        <taxon>Clostridia</taxon>
        <taxon>Eubacteriales</taxon>
        <taxon>Oscillospiraceae</taxon>
        <taxon>Ruminococcus</taxon>
    </lineage>
</organism>
<keyword evidence="2" id="KW-1185">Reference proteome</keyword>
<dbReference type="Proteomes" id="UP000007054">
    <property type="component" value="Chromosome"/>
</dbReference>
<proteinExistence type="predicted"/>
<reference evidence="1" key="1">
    <citation type="submission" date="2010-03" db="EMBL/GenBank/DDBJ databases">
        <title>The genome sequence of Ruminococcus sp. 18P13.</title>
        <authorList>
            <consortium name="metaHIT consortium -- http://www.metahit.eu/"/>
            <person name="Pajon A."/>
            <person name="Turner K."/>
            <person name="Parkhill J."/>
            <person name="Bernalier A."/>
        </authorList>
    </citation>
    <scope>NUCLEOTIDE SEQUENCE [LARGE SCALE GENOMIC DNA]</scope>
    <source>
        <strain evidence="1">Type strain: 18P13</strain>
    </source>
</reference>
<dbReference type="GeneID" id="83156443"/>
<dbReference type="HOGENOM" id="CLU_041256_0_0_9"/>
<dbReference type="InterPro" id="IPR021145">
    <property type="entry name" value="Portal_protein_SPP1_Gp6-like"/>
</dbReference>
<protein>
    <submittedName>
        <fullName evidence="1">Phage portal protein, SPP1 Gp6-like</fullName>
    </submittedName>
</protein>
<gene>
    <name evidence="1" type="ordered locus">RUM_17500</name>
</gene>
<dbReference type="KEGG" id="rch:RUM_17500"/>
<dbReference type="PATRIC" id="fig|213810.4.peg.1623"/>
<name>D4LDX1_RUMC1</name>
<evidence type="ECO:0000313" key="1">
    <source>
        <dbReference type="EMBL" id="CBL17816.1"/>
    </source>
</evidence>
<reference evidence="1" key="2">
    <citation type="submission" date="2010-03" db="EMBL/GenBank/DDBJ databases">
        <authorList>
            <person name="Pajon A."/>
        </authorList>
    </citation>
    <scope>NUCLEOTIDE SEQUENCE</scope>
    <source>
        <strain evidence="1">Type strain: 18P13</strain>
    </source>
</reference>
<dbReference type="AlphaFoldDB" id="D4LDX1"/>
<sequence length="447" mass="50237">MLTDLSFLDSGKSFPPDQERERLEEYKKNEQLFHTKVPQPWLNHFNEIAQRLGRTRAEISTIFGYQQLISKKTADFTCGEPPTLETEQDTDAMLKLMERLEFFPKLYEAFIDISRFGNAVVKFKGKDVTAVSPMFWFPVCDSGDLKKITHHVISYPIDPDENGLMRKLYTEIHTPGMIVTRINAFNQQGIGGLIEEKAEQTGLEDFAVQVLTNVTCSSDLFGVSDYSEINNLIERLIWRFSCIDNVLDKHSAPTMSGPSDALEHDEKFGTSFLNLGKYFARDTNDSPDLHYITWDGNLDSSFKEAEMLFNQLYILSEMGQAFADAGGADSSGTALKLRLVSPRVKAARLVKLNNARVKRMICTLCQLNGINVDYDGLTLHWNDGLPIDETEQINNLTTATGGKSIMSRYSALKQRGLTDSQVEAEIDQIQAEDAAMQPLQLGVIGNE</sequence>